<evidence type="ECO:0000313" key="1">
    <source>
        <dbReference type="Proteomes" id="UP000887576"/>
    </source>
</evidence>
<name>A0AC34PUR6_9BILA</name>
<dbReference type="WBParaSite" id="JU765_v2.g10167.t1">
    <property type="protein sequence ID" value="JU765_v2.g10167.t1"/>
    <property type="gene ID" value="JU765_v2.g10167"/>
</dbReference>
<accession>A0AC34PUR6</accession>
<dbReference type="Proteomes" id="UP000887576">
    <property type="component" value="Unplaced"/>
</dbReference>
<reference evidence="2" key="1">
    <citation type="submission" date="2022-11" db="UniProtKB">
        <authorList>
            <consortium name="WormBaseParasite"/>
        </authorList>
    </citation>
    <scope>IDENTIFICATION</scope>
</reference>
<sequence>MNQACFNQEYQRVDNCQTLKSKQNVEFRFGCFLLQKIYSFVPILYWLPRYNLKENLVNDVIAGVTCGIMAVPQGMAYASLAGVEPIYGLYSSFFAPFFYLFFGTSRHVAVGVFAVASMMVGNLIGNLITRETTLTTVADNSTIVSTFYASDMIPFPVTPMTIISALTFTVGIFQLLAGIFRLSFVTTYMSDQLVAGYTTGSAFHVFMSQVNKIIGVKTPHRSGFFMLPKMIFDIGAGLPKTNLITLAISIVGLVFLFITRELFNPWFARYSRIPIPFELILVIVMTVFSKLFNFNADLNISVVSHIPQGVPPPEFPEFRLIPYLWMDALTLAVICYMFLVSMAKLFAKKHKYKLDDNQELFALGFSSILSSFFPVYPAGGSLSRSSVCEMSGAKSQLYVLFTTLLLLVVILWLGPFLEALPMCILACIVIISLKGLFMQFKQLPRLWKVSKHDFIIWVVSCGTTIVTDPSFGLVASFTVVLLSIALREQWPKVRKLYTNKELDVFKDGTLYNGLSPIGNGIIVLKFESPLHFANCSRFKQKINDAMDDENFITVVVEKQEHDVVVDENLSSVIVKPVRNEKRLLIVDFSSVSYIDTMGAEAMCDSRKLAEEYNTELVFADIPETVLEILKLKEFTDFLPSNALFPTVRAALKEAGIERL</sequence>
<proteinExistence type="predicted"/>
<organism evidence="1 2">
    <name type="scientific">Panagrolaimus sp. JU765</name>
    <dbReference type="NCBI Taxonomy" id="591449"/>
    <lineage>
        <taxon>Eukaryota</taxon>
        <taxon>Metazoa</taxon>
        <taxon>Ecdysozoa</taxon>
        <taxon>Nematoda</taxon>
        <taxon>Chromadorea</taxon>
        <taxon>Rhabditida</taxon>
        <taxon>Tylenchina</taxon>
        <taxon>Panagrolaimomorpha</taxon>
        <taxon>Panagrolaimoidea</taxon>
        <taxon>Panagrolaimidae</taxon>
        <taxon>Panagrolaimus</taxon>
    </lineage>
</organism>
<evidence type="ECO:0000313" key="2">
    <source>
        <dbReference type="WBParaSite" id="JU765_v2.g10167.t1"/>
    </source>
</evidence>
<protein>
    <submittedName>
        <fullName evidence="2">STAS domain-containing protein</fullName>
    </submittedName>
</protein>